<gene>
    <name evidence="8" type="ORF">TSUD_153030</name>
</gene>
<dbReference type="OrthoDB" id="1414884at2759"/>
<keyword evidence="1" id="KW-0677">Repeat</keyword>
<organism evidence="8 9">
    <name type="scientific">Trifolium subterraneum</name>
    <name type="common">Subterranean clover</name>
    <dbReference type="NCBI Taxonomy" id="3900"/>
    <lineage>
        <taxon>Eukaryota</taxon>
        <taxon>Viridiplantae</taxon>
        <taxon>Streptophyta</taxon>
        <taxon>Embryophyta</taxon>
        <taxon>Tracheophyta</taxon>
        <taxon>Spermatophyta</taxon>
        <taxon>Magnoliopsida</taxon>
        <taxon>eudicotyledons</taxon>
        <taxon>Gunneridae</taxon>
        <taxon>Pentapetalae</taxon>
        <taxon>rosids</taxon>
        <taxon>fabids</taxon>
        <taxon>Fabales</taxon>
        <taxon>Fabaceae</taxon>
        <taxon>Papilionoideae</taxon>
        <taxon>50 kb inversion clade</taxon>
        <taxon>NPAAA clade</taxon>
        <taxon>Hologalegina</taxon>
        <taxon>IRL clade</taxon>
        <taxon>Trifolieae</taxon>
        <taxon>Trifolium</taxon>
    </lineage>
</organism>
<dbReference type="InterPro" id="IPR036388">
    <property type="entry name" value="WH-like_DNA-bd_sf"/>
</dbReference>
<evidence type="ECO:0000259" key="5">
    <source>
        <dbReference type="Pfam" id="PF18052"/>
    </source>
</evidence>
<dbReference type="InterPro" id="IPR042197">
    <property type="entry name" value="Apaf_helical"/>
</dbReference>
<sequence length="919" mass="105114">MAEIAVSLVVDQLLPLLREEAKLLRGVHKEFADIKDELESIQAFLKDADKRAASAEGDNTSEGVKTWVKQVREVAFRIEDIIDDYLIQVGQKPRDPGCVDLVCKIKTMIPRRRIVSEIQDIKSSVCSIKERSERYGFQRSLEQGSSNSRGSWDAKWHDPRVAALYIEEGEVVGYEIQRERLIDWLIKGRDERTVVSVVGMGGQGKTTLAKKVFDSKNVVGHFDCRVWITVSQSYNVEGLLRDMLLKFYKQKGEDPPKDIFQMDRGSLTDEVRNYLQQKRYVIVFDDVWIVHFWDDIEYAIIDNKNGSKIFITTRNLDVVVSCRKSSFIEVLELQPLTQEQSLELFNKKAFRFDYGGCCPKELITIAYDIVKKCKGLPLAIVSIGGLLSAKEKNVFEWQRFSENLCFELMKNTHLIGIKEILGLSYDDLPYYLKSCLLYFGIYPEDYEVNSKRVIRQWIAEGFVKEERGMTLEEVAEGYLTELINRSLVQVSSLRFDGKAKGCRVHDLIRDMILEKFEDLNFCKHISEDGQSSLSGTVRRLSISTSSDDFIDRIESSHVRSIFVFTNKKSDTFAKRIPSKCRWLKVLDYESTPLFNIPKKFGNLIHLKYLSLGYITAGKIPNSIGMLQNLETLNLKATSVSELPKDISKLRNLRHLIGSGLSLIQLNNGIGEMTSLQTLRYVNLGMDGAADVIKELGKLKKMRELGLLNVRREDYNVLSSSINEMQHLEKLHVKLSSTANDEFIDLNLISPPTKLRKLTLRGKLHKLPEWILELRNLVVLRLKLSGLTKDPMQSLKSLQNLLILSIGVGAYGGSHLYFQDGWFQKLKELDIGSSDELRDIVIDKGALSSLKKLQLYGLPRLKNIPIGIQHLEKLEVLHIRSMQVEYLQHKSPEDWNWIMEHVPFVEISTSDGDIVSNSRR</sequence>
<dbReference type="Gene3D" id="3.80.10.10">
    <property type="entry name" value="Ribonuclease Inhibitor"/>
    <property type="match status" value="1"/>
</dbReference>
<dbReference type="AlphaFoldDB" id="A0A2Z6MI99"/>
<dbReference type="CDD" id="cd14798">
    <property type="entry name" value="RX-CC_like"/>
    <property type="match status" value="1"/>
</dbReference>
<evidence type="ECO:0000313" key="8">
    <source>
        <dbReference type="EMBL" id="GAU29553.1"/>
    </source>
</evidence>
<dbReference type="InterPro" id="IPR032675">
    <property type="entry name" value="LRR_dom_sf"/>
</dbReference>
<feature type="domain" description="Disease resistance N-terminal" evidence="5">
    <location>
        <begin position="5"/>
        <end position="96"/>
    </location>
</feature>
<dbReference type="FunFam" id="3.40.50.300:FF:001091">
    <property type="entry name" value="Probable disease resistance protein At1g61300"/>
    <property type="match status" value="1"/>
</dbReference>
<dbReference type="Gene3D" id="1.20.5.4130">
    <property type="match status" value="1"/>
</dbReference>
<keyword evidence="9" id="KW-1185">Reference proteome</keyword>
<dbReference type="Proteomes" id="UP000242715">
    <property type="component" value="Unassembled WGS sequence"/>
</dbReference>
<feature type="domain" description="NB-ARC" evidence="4">
    <location>
        <begin position="178"/>
        <end position="351"/>
    </location>
</feature>
<evidence type="ECO:0000313" key="9">
    <source>
        <dbReference type="Proteomes" id="UP000242715"/>
    </source>
</evidence>
<dbReference type="InterPro" id="IPR038005">
    <property type="entry name" value="RX-like_CC"/>
</dbReference>
<dbReference type="FunFam" id="1.10.10.10:FF:000322">
    <property type="entry name" value="Probable disease resistance protein At1g63360"/>
    <property type="match status" value="1"/>
</dbReference>
<dbReference type="InterPro" id="IPR027417">
    <property type="entry name" value="P-loop_NTPase"/>
</dbReference>
<dbReference type="PRINTS" id="PR00364">
    <property type="entry name" value="DISEASERSIST"/>
</dbReference>
<evidence type="ECO:0000256" key="3">
    <source>
        <dbReference type="ARBA" id="ARBA00022821"/>
    </source>
</evidence>
<dbReference type="Gene3D" id="3.40.50.300">
    <property type="entry name" value="P-loop containing nucleotide triphosphate hydrolases"/>
    <property type="match status" value="1"/>
</dbReference>
<proteinExistence type="predicted"/>
<dbReference type="Pfam" id="PF18052">
    <property type="entry name" value="Rx_N"/>
    <property type="match status" value="1"/>
</dbReference>
<keyword evidence="3" id="KW-0611">Plant defense</keyword>
<evidence type="ECO:0000256" key="1">
    <source>
        <dbReference type="ARBA" id="ARBA00022737"/>
    </source>
</evidence>
<feature type="domain" description="Disease resistance protein winged helix" evidence="6">
    <location>
        <begin position="441"/>
        <end position="512"/>
    </location>
</feature>
<reference evidence="9" key="1">
    <citation type="journal article" date="2017" name="Front. Plant Sci.">
        <title>Climate Clever Clovers: New Paradigm to Reduce the Environmental Footprint of Ruminants by Breeding Low Methanogenic Forages Utilizing Haplotype Variation.</title>
        <authorList>
            <person name="Kaur P."/>
            <person name="Appels R."/>
            <person name="Bayer P.E."/>
            <person name="Keeble-Gagnere G."/>
            <person name="Wang J."/>
            <person name="Hirakawa H."/>
            <person name="Shirasawa K."/>
            <person name="Vercoe P."/>
            <person name="Stefanova K."/>
            <person name="Durmic Z."/>
            <person name="Nichols P."/>
            <person name="Revell C."/>
            <person name="Isobe S.N."/>
            <person name="Edwards D."/>
            <person name="Erskine W."/>
        </authorList>
    </citation>
    <scope>NUCLEOTIDE SEQUENCE [LARGE SCALE GENOMIC DNA]</scope>
    <source>
        <strain evidence="9">cv. Daliak</strain>
    </source>
</reference>
<dbReference type="InterPro" id="IPR002182">
    <property type="entry name" value="NB-ARC"/>
</dbReference>
<dbReference type="PANTHER" id="PTHR23155:SF1052">
    <property type="entry name" value="DISEASE RESISTANCE PROTEIN RPM1"/>
    <property type="match status" value="1"/>
</dbReference>
<dbReference type="InterPro" id="IPR041118">
    <property type="entry name" value="Rx_N"/>
</dbReference>
<feature type="domain" description="Disease resistance R13L4/SHOC-2-like LRR" evidence="7">
    <location>
        <begin position="557"/>
        <end position="879"/>
    </location>
</feature>
<evidence type="ECO:0000256" key="2">
    <source>
        <dbReference type="ARBA" id="ARBA00022741"/>
    </source>
</evidence>
<dbReference type="PANTHER" id="PTHR23155">
    <property type="entry name" value="DISEASE RESISTANCE PROTEIN RP"/>
    <property type="match status" value="1"/>
</dbReference>
<dbReference type="InterPro" id="IPR058922">
    <property type="entry name" value="WHD_DRP"/>
</dbReference>
<dbReference type="EMBL" id="DF973400">
    <property type="protein sequence ID" value="GAU29553.1"/>
    <property type="molecule type" value="Genomic_DNA"/>
</dbReference>
<evidence type="ECO:0000259" key="7">
    <source>
        <dbReference type="Pfam" id="PF23598"/>
    </source>
</evidence>
<evidence type="ECO:0000259" key="6">
    <source>
        <dbReference type="Pfam" id="PF23559"/>
    </source>
</evidence>
<accession>A0A2Z6MI99</accession>
<protein>
    <submittedName>
        <fullName evidence="8">Uncharacterized protein</fullName>
    </submittedName>
</protein>
<dbReference type="Pfam" id="PF23559">
    <property type="entry name" value="WHD_DRP"/>
    <property type="match status" value="1"/>
</dbReference>
<name>A0A2Z6MI99_TRISU</name>
<dbReference type="Gene3D" id="1.10.10.10">
    <property type="entry name" value="Winged helix-like DNA-binding domain superfamily/Winged helix DNA-binding domain"/>
    <property type="match status" value="1"/>
</dbReference>
<dbReference type="Pfam" id="PF00931">
    <property type="entry name" value="NB-ARC"/>
    <property type="match status" value="1"/>
</dbReference>
<evidence type="ECO:0000259" key="4">
    <source>
        <dbReference type="Pfam" id="PF00931"/>
    </source>
</evidence>
<dbReference type="Gene3D" id="1.10.8.430">
    <property type="entry name" value="Helical domain of apoptotic protease-activating factors"/>
    <property type="match status" value="1"/>
</dbReference>
<dbReference type="Pfam" id="PF23598">
    <property type="entry name" value="LRR_14"/>
    <property type="match status" value="1"/>
</dbReference>
<dbReference type="GO" id="GO:0098542">
    <property type="term" value="P:defense response to other organism"/>
    <property type="evidence" value="ECO:0007669"/>
    <property type="project" value="TreeGrafter"/>
</dbReference>
<dbReference type="InterPro" id="IPR044974">
    <property type="entry name" value="Disease_R_plants"/>
</dbReference>
<keyword evidence="2" id="KW-0547">Nucleotide-binding</keyword>
<dbReference type="SUPFAM" id="SSF52540">
    <property type="entry name" value="P-loop containing nucleoside triphosphate hydrolases"/>
    <property type="match status" value="1"/>
</dbReference>
<dbReference type="SUPFAM" id="SSF52058">
    <property type="entry name" value="L domain-like"/>
    <property type="match status" value="1"/>
</dbReference>
<dbReference type="GO" id="GO:0043531">
    <property type="term" value="F:ADP binding"/>
    <property type="evidence" value="ECO:0007669"/>
    <property type="project" value="InterPro"/>
</dbReference>
<dbReference type="InterPro" id="IPR055414">
    <property type="entry name" value="LRR_R13L4/SHOC2-like"/>
</dbReference>